<dbReference type="OrthoDB" id="7062712at2"/>
<dbReference type="EMBL" id="QNSE01000004">
    <property type="protein sequence ID" value="RBP84245.1"/>
    <property type="molecule type" value="Genomic_DNA"/>
</dbReference>
<evidence type="ECO:0000313" key="1">
    <source>
        <dbReference type="EMBL" id="RBP84245.1"/>
    </source>
</evidence>
<gene>
    <name evidence="1" type="ORF">DFP80_104148</name>
</gene>
<dbReference type="Proteomes" id="UP000252792">
    <property type="component" value="Unassembled WGS sequence"/>
</dbReference>
<protein>
    <submittedName>
        <fullName evidence="1">Uncharacterized protein</fullName>
    </submittedName>
</protein>
<name>A0A366JD81_9GAMM</name>
<sequence>MDIFFEILKLGAVGLTAGLFSAWLGSFSHRNRKWWELKVEAYKNVIEALSDIVYYFDIHYSAEIEQREISNDRKVEVQKFWGNSYHKIRKYADSGTLFFSIEANQALVEFMKMKNKKYDSYFEHLDSYYVGAERCLASIVDSARKDLKLNASF</sequence>
<proteinExistence type="predicted"/>
<accession>A0A366JD81</accession>
<organism evidence="1 2">
    <name type="scientific">Marinomonas rhizomae</name>
    <dbReference type="NCBI Taxonomy" id="491948"/>
    <lineage>
        <taxon>Bacteria</taxon>
        <taxon>Pseudomonadati</taxon>
        <taxon>Pseudomonadota</taxon>
        <taxon>Gammaproteobacteria</taxon>
        <taxon>Oceanospirillales</taxon>
        <taxon>Oceanospirillaceae</taxon>
        <taxon>Marinomonas</taxon>
    </lineage>
</organism>
<comment type="caution">
    <text evidence="1">The sequence shown here is derived from an EMBL/GenBank/DDBJ whole genome shotgun (WGS) entry which is preliminary data.</text>
</comment>
<evidence type="ECO:0000313" key="2">
    <source>
        <dbReference type="Proteomes" id="UP000252792"/>
    </source>
</evidence>
<reference evidence="1 2" key="1">
    <citation type="submission" date="2018-06" db="EMBL/GenBank/DDBJ databases">
        <title>Genomic Encyclopedia of Type Strains, Phase III (KMG-III): the genomes of soil and plant-associated and newly described type strains.</title>
        <authorList>
            <person name="Whitman W."/>
        </authorList>
    </citation>
    <scope>NUCLEOTIDE SEQUENCE [LARGE SCALE GENOMIC DNA]</scope>
    <source>
        <strain evidence="1 2">CECT 7377</strain>
    </source>
</reference>
<keyword evidence="2" id="KW-1185">Reference proteome</keyword>
<dbReference type="AlphaFoldDB" id="A0A366JD81"/>
<dbReference type="RefSeq" id="WP_113915894.1">
    <property type="nucleotide sequence ID" value="NZ_QNSE01000004.1"/>
</dbReference>